<dbReference type="GO" id="GO:0042302">
    <property type="term" value="F:structural constituent of cuticle"/>
    <property type="evidence" value="ECO:0007669"/>
    <property type="project" value="UniProtKB-UniRule"/>
</dbReference>
<keyword evidence="1 2" id="KW-0193">Cuticle</keyword>
<organism evidence="4 5">
    <name type="scientific">Tigriopus californicus</name>
    <name type="common">Marine copepod</name>
    <dbReference type="NCBI Taxonomy" id="6832"/>
    <lineage>
        <taxon>Eukaryota</taxon>
        <taxon>Metazoa</taxon>
        <taxon>Ecdysozoa</taxon>
        <taxon>Arthropoda</taxon>
        <taxon>Crustacea</taxon>
        <taxon>Multicrustacea</taxon>
        <taxon>Hexanauplia</taxon>
        <taxon>Copepoda</taxon>
        <taxon>Harpacticoida</taxon>
        <taxon>Harpacticidae</taxon>
        <taxon>Tigriopus</taxon>
    </lineage>
</organism>
<keyword evidence="3" id="KW-0732">Signal</keyword>
<dbReference type="OrthoDB" id="6378648at2759"/>
<evidence type="ECO:0000256" key="1">
    <source>
        <dbReference type="ARBA" id="ARBA00022460"/>
    </source>
</evidence>
<evidence type="ECO:0000256" key="2">
    <source>
        <dbReference type="PROSITE-ProRule" id="PRU00497"/>
    </source>
</evidence>
<dbReference type="PANTHER" id="PTHR12236:SF79">
    <property type="entry name" value="CUTICULAR PROTEIN 50CB-RELATED"/>
    <property type="match status" value="1"/>
</dbReference>
<gene>
    <name evidence="4" type="ORF">TCAL_08859</name>
</gene>
<dbReference type="InterPro" id="IPR000618">
    <property type="entry name" value="Insect_cuticle"/>
</dbReference>
<dbReference type="PANTHER" id="PTHR12236">
    <property type="entry name" value="STRUCTURAL CONTITUENT OF CUTICLE"/>
    <property type="match status" value="1"/>
</dbReference>
<dbReference type="InterPro" id="IPR051217">
    <property type="entry name" value="Insect_Cuticle_Struc_Prot"/>
</dbReference>
<dbReference type="Pfam" id="PF00379">
    <property type="entry name" value="Chitin_bind_4"/>
    <property type="match status" value="1"/>
</dbReference>
<feature type="signal peptide" evidence="3">
    <location>
        <begin position="1"/>
        <end position="16"/>
    </location>
</feature>
<dbReference type="GO" id="GO:0005615">
    <property type="term" value="C:extracellular space"/>
    <property type="evidence" value="ECO:0007669"/>
    <property type="project" value="TreeGrafter"/>
</dbReference>
<sequence>MKTFIVALTLVAITLADTRGPWSPFSPYKPLSDDPPQYTYAYAVKDEDANLDFNAAEDRDRDKTTGGYMVLLADGRRQMVTYVINGHSGFVADVRYKAGVTSTASYNQPSPPSLSSISSKFVYESAPEYLSYRSAAEAYNKPAPEYT</sequence>
<feature type="chain" id="PRO_5021930080" description="Cuticle protein 7" evidence="3">
    <location>
        <begin position="17"/>
        <end position="147"/>
    </location>
</feature>
<dbReference type="EMBL" id="VCGU01000001">
    <property type="protein sequence ID" value="TRY80998.1"/>
    <property type="molecule type" value="Genomic_DNA"/>
</dbReference>
<dbReference type="PROSITE" id="PS51155">
    <property type="entry name" value="CHIT_BIND_RR_2"/>
    <property type="match status" value="1"/>
</dbReference>
<reference evidence="4 5" key="1">
    <citation type="journal article" date="2018" name="Nat. Ecol. Evol.">
        <title>Genomic signatures of mitonuclear coevolution across populations of Tigriopus californicus.</title>
        <authorList>
            <person name="Barreto F.S."/>
            <person name="Watson E.T."/>
            <person name="Lima T.G."/>
            <person name="Willett C.S."/>
            <person name="Edmands S."/>
            <person name="Li W."/>
            <person name="Burton R.S."/>
        </authorList>
    </citation>
    <scope>NUCLEOTIDE SEQUENCE [LARGE SCALE GENOMIC DNA]</scope>
    <source>
        <strain evidence="4 5">San Diego</strain>
    </source>
</reference>
<evidence type="ECO:0000313" key="4">
    <source>
        <dbReference type="EMBL" id="TRY80998.1"/>
    </source>
</evidence>
<proteinExistence type="predicted"/>
<evidence type="ECO:0000256" key="3">
    <source>
        <dbReference type="SAM" id="SignalP"/>
    </source>
</evidence>
<dbReference type="AlphaFoldDB" id="A0A553PTI7"/>
<dbReference type="GO" id="GO:0031012">
    <property type="term" value="C:extracellular matrix"/>
    <property type="evidence" value="ECO:0007669"/>
    <property type="project" value="TreeGrafter"/>
</dbReference>
<evidence type="ECO:0000313" key="5">
    <source>
        <dbReference type="Proteomes" id="UP000318571"/>
    </source>
</evidence>
<evidence type="ECO:0008006" key="6">
    <source>
        <dbReference type="Google" id="ProtNLM"/>
    </source>
</evidence>
<name>A0A553PTI7_TIGCA</name>
<comment type="caution">
    <text evidence="4">The sequence shown here is derived from an EMBL/GenBank/DDBJ whole genome shotgun (WGS) entry which is preliminary data.</text>
</comment>
<keyword evidence="5" id="KW-1185">Reference proteome</keyword>
<protein>
    <recommendedName>
        <fullName evidence="6">Cuticle protein 7</fullName>
    </recommendedName>
</protein>
<accession>A0A553PTI7</accession>
<dbReference type="Proteomes" id="UP000318571">
    <property type="component" value="Chromosome 12"/>
</dbReference>